<dbReference type="GO" id="GO:0010629">
    <property type="term" value="P:negative regulation of gene expression"/>
    <property type="evidence" value="ECO:0007669"/>
    <property type="project" value="UniProtKB-ARBA"/>
</dbReference>
<evidence type="ECO:0000313" key="8">
    <source>
        <dbReference type="EMBL" id="RCH78658.1"/>
    </source>
</evidence>
<feature type="non-terminal residue" evidence="8">
    <location>
        <position position="369"/>
    </location>
</feature>
<evidence type="ECO:0000256" key="2">
    <source>
        <dbReference type="ARBA" id="ARBA00006357"/>
    </source>
</evidence>
<evidence type="ECO:0000313" key="9">
    <source>
        <dbReference type="Proteomes" id="UP000253551"/>
    </source>
</evidence>
<evidence type="ECO:0000256" key="5">
    <source>
        <dbReference type="ARBA" id="ARBA00022839"/>
    </source>
</evidence>
<keyword evidence="9" id="KW-1185">Reference proteome</keyword>
<evidence type="ECO:0000256" key="3">
    <source>
        <dbReference type="ARBA" id="ARBA00022722"/>
    </source>
</evidence>
<dbReference type="Gene3D" id="3.30.420.10">
    <property type="entry name" value="Ribonuclease H-like superfamily/Ribonuclease H"/>
    <property type="match status" value="1"/>
</dbReference>
<reference evidence="8 9" key="1">
    <citation type="journal article" date="2018" name="G3 (Bethesda)">
        <title>Phylogenetic and Phylogenomic Definition of Rhizopus Species.</title>
        <authorList>
            <person name="Gryganskyi A.P."/>
            <person name="Golan J."/>
            <person name="Dolatabadi S."/>
            <person name="Mondo S."/>
            <person name="Robb S."/>
            <person name="Idnurm A."/>
            <person name="Muszewska A."/>
            <person name="Steczkiewicz K."/>
            <person name="Masonjones S."/>
            <person name="Liao H.L."/>
            <person name="Gajdeczka M.T."/>
            <person name="Anike F."/>
            <person name="Vuek A."/>
            <person name="Anishchenko I.M."/>
            <person name="Voigt K."/>
            <person name="de Hoog G.S."/>
            <person name="Smith M.E."/>
            <person name="Heitman J."/>
            <person name="Vilgalys R."/>
            <person name="Stajich J.E."/>
        </authorList>
    </citation>
    <scope>NUCLEOTIDE SEQUENCE [LARGE SCALE GENOMIC DNA]</scope>
    <source>
        <strain evidence="8 9">LSU 92-RS-03</strain>
    </source>
</reference>
<dbReference type="EMBL" id="PJQM01007081">
    <property type="protein sequence ID" value="RCH78658.1"/>
    <property type="molecule type" value="Genomic_DNA"/>
</dbReference>
<evidence type="ECO:0000259" key="7">
    <source>
        <dbReference type="SMART" id="SM00479"/>
    </source>
</evidence>
<dbReference type="GO" id="GO:0003676">
    <property type="term" value="F:nucleic acid binding"/>
    <property type="evidence" value="ECO:0007669"/>
    <property type="project" value="InterPro"/>
</dbReference>
<name>A0A367ILW6_RHIST</name>
<dbReference type="CDD" id="cd06145">
    <property type="entry name" value="REX1_like"/>
    <property type="match status" value="1"/>
</dbReference>
<dbReference type="Proteomes" id="UP000253551">
    <property type="component" value="Unassembled WGS sequence"/>
</dbReference>
<keyword evidence="3" id="KW-0540">Nuclease</keyword>
<evidence type="ECO:0000256" key="4">
    <source>
        <dbReference type="ARBA" id="ARBA00022801"/>
    </source>
</evidence>
<comment type="subcellular location">
    <subcellularLocation>
        <location evidence="1">Nucleus</location>
    </subcellularLocation>
</comment>
<dbReference type="GO" id="GO:0004527">
    <property type="term" value="F:exonuclease activity"/>
    <property type="evidence" value="ECO:0007669"/>
    <property type="project" value="UniProtKB-KW"/>
</dbReference>
<evidence type="ECO:0000256" key="1">
    <source>
        <dbReference type="ARBA" id="ARBA00004123"/>
    </source>
</evidence>
<dbReference type="STRING" id="4846.A0A367ILW6"/>
<keyword evidence="4" id="KW-0378">Hydrolase</keyword>
<dbReference type="InterPro" id="IPR013520">
    <property type="entry name" value="Ribonucl_H"/>
</dbReference>
<proteinExistence type="inferred from homology"/>
<dbReference type="SUPFAM" id="SSF53098">
    <property type="entry name" value="Ribonuclease H-like"/>
    <property type="match status" value="1"/>
</dbReference>
<dbReference type="AlphaFoldDB" id="A0A367ILW6"/>
<feature type="domain" description="Exonuclease" evidence="7">
    <location>
        <begin position="195"/>
        <end position="357"/>
    </location>
</feature>
<dbReference type="InterPro" id="IPR012337">
    <property type="entry name" value="RNaseH-like_sf"/>
</dbReference>
<keyword evidence="6" id="KW-0539">Nucleus</keyword>
<accession>A0A367ILW6</accession>
<evidence type="ECO:0000256" key="6">
    <source>
        <dbReference type="ARBA" id="ARBA00023242"/>
    </source>
</evidence>
<dbReference type="InterPro" id="IPR034922">
    <property type="entry name" value="REX1-like_exo"/>
</dbReference>
<comment type="similarity">
    <text evidence="2">Belongs to the REXO1/REXO3 family.</text>
</comment>
<dbReference type="InterPro" id="IPR047021">
    <property type="entry name" value="REXO1/3/4-like"/>
</dbReference>
<protein>
    <recommendedName>
        <fullName evidence="7">Exonuclease domain-containing protein</fullName>
    </recommendedName>
</protein>
<dbReference type="PANTHER" id="PTHR12801:SF115">
    <property type="entry name" value="FI18136P1-RELATED"/>
    <property type="match status" value="1"/>
</dbReference>
<dbReference type="GO" id="GO:0005634">
    <property type="term" value="C:nucleus"/>
    <property type="evidence" value="ECO:0007669"/>
    <property type="project" value="UniProtKB-SubCell"/>
</dbReference>
<dbReference type="SMART" id="SM00479">
    <property type="entry name" value="EXOIII"/>
    <property type="match status" value="1"/>
</dbReference>
<dbReference type="Pfam" id="PF00929">
    <property type="entry name" value="RNase_T"/>
    <property type="match status" value="1"/>
</dbReference>
<dbReference type="InterPro" id="IPR036397">
    <property type="entry name" value="RNaseH_sf"/>
</dbReference>
<feature type="non-terminal residue" evidence="8">
    <location>
        <position position="1"/>
    </location>
</feature>
<comment type="caution">
    <text evidence="8">The sequence shown here is derived from an EMBL/GenBank/DDBJ whole genome shotgun (WGS) entry which is preliminary data.</text>
</comment>
<dbReference type="PANTHER" id="PTHR12801">
    <property type="entry name" value="RNA EXONUCLEASE REXO1 / RECO3 FAMILY MEMBER-RELATED"/>
    <property type="match status" value="1"/>
</dbReference>
<keyword evidence="5" id="KW-0269">Exonuclease</keyword>
<dbReference type="FunFam" id="3.30.420.10:FF:000031">
    <property type="entry name" value="RNA exonuclease 1"/>
    <property type="match status" value="1"/>
</dbReference>
<gene>
    <name evidence="8" type="ORF">CU098_000630</name>
</gene>
<organism evidence="8 9">
    <name type="scientific">Rhizopus stolonifer</name>
    <name type="common">Rhizopus nigricans</name>
    <dbReference type="NCBI Taxonomy" id="4846"/>
    <lineage>
        <taxon>Eukaryota</taxon>
        <taxon>Fungi</taxon>
        <taxon>Fungi incertae sedis</taxon>
        <taxon>Mucoromycota</taxon>
        <taxon>Mucoromycotina</taxon>
        <taxon>Mucoromycetes</taxon>
        <taxon>Mucorales</taxon>
        <taxon>Mucorineae</taxon>
        <taxon>Rhizopodaceae</taxon>
        <taxon>Rhizopus</taxon>
    </lineage>
</organism>
<sequence length="369" mass="41676">DGKMVAHAAFELHPEKLTKVLSTTDLREFVLCALSETTNLPWLTMVNKAQIERLVLVYAPGLNCDYFGAQNAPCVDLESLDKSLIGKASMPFLTRQSRYMLLHRVSGEKAQMNSIVADMLQCKMSITKKEKVVDENQKKIQSFKDNMKGYYVLTLEEMKSAGYPIPTCLDPTVVLPDGWKETRLPVDEEVKEHKRIVAVDCEMVLTEKGSALARVTLISEDGTILLDELVKPDEPVTDYLTQYSGITPEALGAATCSLRRAQKHIRKIVDHNVILVGHGLENDLNAIQLTHPYCADTSRLYDHLRGPPYKPSLKHLARTYLRRNIQSHNESHEGHDSAEDARATLDLFKLKLENKPRFGKFKKTELIFD</sequence>
<dbReference type="OrthoDB" id="8191639at2759"/>